<accession>A0ABR8C6N3</accession>
<organism evidence="3 4">
    <name type="scientific">Phormidium tenue FACHB-1050</name>
    <dbReference type="NCBI Taxonomy" id="2692857"/>
    <lineage>
        <taxon>Bacteria</taxon>
        <taxon>Bacillati</taxon>
        <taxon>Cyanobacteriota</taxon>
        <taxon>Cyanophyceae</taxon>
        <taxon>Oscillatoriophycideae</taxon>
        <taxon>Oscillatoriales</taxon>
        <taxon>Oscillatoriaceae</taxon>
        <taxon>Phormidium</taxon>
    </lineage>
</organism>
<dbReference type="Proteomes" id="UP000618445">
    <property type="component" value="Unassembled WGS sequence"/>
</dbReference>
<dbReference type="PANTHER" id="PTHR36933">
    <property type="entry name" value="SLL0788 PROTEIN"/>
    <property type="match status" value="1"/>
</dbReference>
<sequence>MKNKFLIYSLAGLLSSVAVTGFADSIQAQSPTTPESSQQSRSMQVDQHFIEMMIPHHQDAIAMADLALTRSQRPEVKKIAEAIKQDQTREIQEMRTWYKQWYGKEVPLTSMTDMGMMGNSPKQGSGSPMMNMDKNMMSMMSEGSPMMSMGKDSMSMSYNMIAMGHSMMSMGQNMMNMGHSMMSMDMDALKTASDFDKEFVRQMVPHHQMAVMMAQMASGRTTRPEIRTLAQSIIKSQNAEIMQMKGWQQAWNR</sequence>
<feature type="signal peptide" evidence="1">
    <location>
        <begin position="1"/>
        <end position="23"/>
    </location>
</feature>
<reference evidence="3 4" key="1">
    <citation type="journal article" date="2020" name="ISME J.">
        <title>Comparative genomics reveals insights into cyanobacterial evolution and habitat adaptation.</title>
        <authorList>
            <person name="Chen M.Y."/>
            <person name="Teng W.K."/>
            <person name="Zhao L."/>
            <person name="Hu C.X."/>
            <person name="Zhou Y.K."/>
            <person name="Han B.P."/>
            <person name="Song L.R."/>
            <person name="Shu W.S."/>
        </authorList>
    </citation>
    <scope>NUCLEOTIDE SEQUENCE [LARGE SCALE GENOMIC DNA]</scope>
    <source>
        <strain evidence="3 4">FACHB-1050</strain>
    </source>
</reference>
<gene>
    <name evidence="3" type="ORF">H6G05_06120</name>
</gene>
<dbReference type="RefSeq" id="WP_190577220.1">
    <property type="nucleotide sequence ID" value="NZ_CAWPQU010000056.1"/>
</dbReference>
<evidence type="ECO:0000259" key="2">
    <source>
        <dbReference type="Pfam" id="PF03713"/>
    </source>
</evidence>
<dbReference type="EMBL" id="JACJQY010000006">
    <property type="protein sequence ID" value="MBD2316422.1"/>
    <property type="molecule type" value="Genomic_DNA"/>
</dbReference>
<dbReference type="Pfam" id="PF03713">
    <property type="entry name" value="DUF305"/>
    <property type="match status" value="2"/>
</dbReference>
<dbReference type="PANTHER" id="PTHR36933:SF1">
    <property type="entry name" value="SLL0788 PROTEIN"/>
    <property type="match status" value="1"/>
</dbReference>
<dbReference type="InterPro" id="IPR005183">
    <property type="entry name" value="DUF305_CopM-like"/>
</dbReference>
<evidence type="ECO:0000313" key="3">
    <source>
        <dbReference type="EMBL" id="MBD2316422.1"/>
    </source>
</evidence>
<comment type="caution">
    <text evidence="3">The sequence shown here is derived from an EMBL/GenBank/DDBJ whole genome shotgun (WGS) entry which is preliminary data.</text>
</comment>
<feature type="chain" id="PRO_5046855600" evidence="1">
    <location>
        <begin position="24"/>
        <end position="253"/>
    </location>
</feature>
<protein>
    <submittedName>
        <fullName evidence="3">DUF305 domain-containing protein</fullName>
    </submittedName>
</protein>
<keyword evidence="4" id="KW-1185">Reference proteome</keyword>
<evidence type="ECO:0000313" key="4">
    <source>
        <dbReference type="Proteomes" id="UP000618445"/>
    </source>
</evidence>
<feature type="domain" description="DUF305" evidence="2">
    <location>
        <begin position="158"/>
        <end position="247"/>
    </location>
</feature>
<evidence type="ECO:0000256" key="1">
    <source>
        <dbReference type="SAM" id="SignalP"/>
    </source>
</evidence>
<proteinExistence type="predicted"/>
<feature type="domain" description="DUF305" evidence="2">
    <location>
        <begin position="46"/>
        <end position="141"/>
    </location>
</feature>
<dbReference type="Gene3D" id="1.20.1260.10">
    <property type="match status" value="2"/>
</dbReference>
<name>A0ABR8C6N3_9CYAN</name>
<dbReference type="InterPro" id="IPR012347">
    <property type="entry name" value="Ferritin-like"/>
</dbReference>
<keyword evidence="1" id="KW-0732">Signal</keyword>